<dbReference type="OrthoDB" id="10070415at2759"/>
<sequence length="247" mass="28438">MLLDFKNASHSIDRSVLLYTFVSNGVPQKFLDINRSLHSRTFERATVYSEVCKSFPTKKWYPTRRSAISTLVQPRHRDAVIILLNFSATRYLTSLSWRTLSVPNCHATRRLHEGWDTARLPKITQEKSRGRDRVRATDLPVKSWPSKENWIVNMEPPLVSLLKRHRAAGPDDLPPALFKDRKVPIFEKGTRSECSNHRGVSLTPRLLAPLILHRLAVVRETFTSENQAGFRRGRGHVDHVFTLRLVL</sequence>
<dbReference type="GeneID" id="20314607"/>
<dbReference type="STRING" id="6198.A0A075A311"/>
<dbReference type="Proteomes" id="UP000054324">
    <property type="component" value="Unassembled WGS sequence"/>
</dbReference>
<gene>
    <name evidence="1" type="ORF">T265_00419</name>
</gene>
<dbReference type="EMBL" id="KL596622">
    <property type="protein sequence ID" value="KER33731.1"/>
    <property type="molecule type" value="Genomic_DNA"/>
</dbReference>
<dbReference type="RefSeq" id="XP_009162456.1">
    <property type="nucleotide sequence ID" value="XM_009164192.1"/>
</dbReference>
<evidence type="ECO:0000313" key="1">
    <source>
        <dbReference type="EMBL" id="KER33731.1"/>
    </source>
</evidence>
<dbReference type="AlphaFoldDB" id="A0A075A311"/>
<name>A0A075A311_OPIVI</name>
<evidence type="ECO:0000313" key="2">
    <source>
        <dbReference type="Proteomes" id="UP000054324"/>
    </source>
</evidence>
<proteinExistence type="predicted"/>
<protein>
    <recommendedName>
        <fullName evidence="3">Reverse transcriptase domain-containing protein</fullName>
    </recommendedName>
</protein>
<reference evidence="1 2" key="1">
    <citation type="submission" date="2013-11" db="EMBL/GenBank/DDBJ databases">
        <title>Opisthorchis viverrini - life in the bile duct.</title>
        <authorList>
            <person name="Young N.D."/>
            <person name="Nagarajan N."/>
            <person name="Lin S.J."/>
            <person name="Korhonen P.K."/>
            <person name="Jex A.R."/>
            <person name="Hall R.S."/>
            <person name="Safavi-Hemami H."/>
            <person name="Kaewkong W."/>
            <person name="Bertrand D."/>
            <person name="Gao S."/>
            <person name="Seet Q."/>
            <person name="Wongkham S."/>
            <person name="Teh B.T."/>
            <person name="Wongkham C."/>
            <person name="Intapan P.M."/>
            <person name="Maleewong W."/>
            <person name="Yang X."/>
            <person name="Hu M."/>
            <person name="Wang Z."/>
            <person name="Hofmann A."/>
            <person name="Sternberg P.W."/>
            <person name="Tan P."/>
            <person name="Wang J."/>
            <person name="Gasser R.B."/>
        </authorList>
    </citation>
    <scope>NUCLEOTIDE SEQUENCE [LARGE SCALE GENOMIC DNA]</scope>
</reference>
<dbReference type="CTD" id="20314607"/>
<accession>A0A075A311</accession>
<dbReference type="KEGG" id="ovi:T265_00419"/>
<organism evidence="1 2">
    <name type="scientific">Opisthorchis viverrini</name>
    <name type="common">Southeast Asian liver fluke</name>
    <dbReference type="NCBI Taxonomy" id="6198"/>
    <lineage>
        <taxon>Eukaryota</taxon>
        <taxon>Metazoa</taxon>
        <taxon>Spiralia</taxon>
        <taxon>Lophotrochozoa</taxon>
        <taxon>Platyhelminthes</taxon>
        <taxon>Trematoda</taxon>
        <taxon>Digenea</taxon>
        <taxon>Opisthorchiida</taxon>
        <taxon>Opisthorchiata</taxon>
        <taxon>Opisthorchiidae</taxon>
        <taxon>Opisthorchis</taxon>
    </lineage>
</organism>
<evidence type="ECO:0008006" key="3">
    <source>
        <dbReference type="Google" id="ProtNLM"/>
    </source>
</evidence>
<keyword evidence="2" id="KW-1185">Reference proteome</keyword>